<proteinExistence type="predicted"/>
<evidence type="ECO:0000256" key="2">
    <source>
        <dbReference type="ARBA" id="ARBA00011901"/>
    </source>
</evidence>
<dbReference type="eggNOG" id="COG5632">
    <property type="taxonomic scope" value="Bacteria"/>
</dbReference>
<name>L1QL49_9CLOT</name>
<dbReference type="HOGENOM" id="CLU_975582_0_0_9"/>
<accession>L1QL49</accession>
<dbReference type="PANTHER" id="PTHR30417">
    <property type="entry name" value="N-ACETYLMURAMOYL-L-ALANINE AMIDASE AMID"/>
    <property type="match status" value="1"/>
</dbReference>
<dbReference type="STRING" id="545697.HMPREF0216_00781"/>
<comment type="caution">
    <text evidence="6">The sequence shown here is derived from an EMBL/GenBank/DDBJ whole genome shotgun (WGS) entry which is preliminary data.</text>
</comment>
<dbReference type="GO" id="GO:0071555">
    <property type="term" value="P:cell wall organization"/>
    <property type="evidence" value="ECO:0007669"/>
    <property type="project" value="UniProtKB-KW"/>
</dbReference>
<dbReference type="CDD" id="cd06583">
    <property type="entry name" value="PGRP"/>
    <property type="match status" value="1"/>
</dbReference>
<dbReference type="InterPro" id="IPR051206">
    <property type="entry name" value="NAMLAA_amidase_2"/>
</dbReference>
<dbReference type="Pfam" id="PF01510">
    <property type="entry name" value="Amidase_2"/>
    <property type="match status" value="1"/>
</dbReference>
<dbReference type="AlphaFoldDB" id="L1QL49"/>
<evidence type="ECO:0000259" key="5">
    <source>
        <dbReference type="SMART" id="SM00644"/>
    </source>
</evidence>
<evidence type="ECO:0000313" key="7">
    <source>
        <dbReference type="Proteomes" id="UP000010420"/>
    </source>
</evidence>
<keyword evidence="4" id="KW-0961">Cell wall biogenesis/degradation</keyword>
<protein>
    <recommendedName>
        <fullName evidence="2">N-acetylmuramoyl-L-alanine amidase</fullName>
        <ecNumber evidence="2">3.5.1.28</ecNumber>
    </recommendedName>
</protein>
<evidence type="ECO:0000256" key="1">
    <source>
        <dbReference type="ARBA" id="ARBA00001561"/>
    </source>
</evidence>
<dbReference type="EMBL" id="AMEZ01000024">
    <property type="protein sequence ID" value="EKY28430.1"/>
    <property type="molecule type" value="Genomic_DNA"/>
</dbReference>
<dbReference type="GO" id="GO:0009253">
    <property type="term" value="P:peptidoglycan catabolic process"/>
    <property type="evidence" value="ECO:0007669"/>
    <property type="project" value="InterPro"/>
</dbReference>
<gene>
    <name evidence="6" type="ORF">HMPREF0216_00781</name>
</gene>
<dbReference type="Gene3D" id="3.40.80.10">
    <property type="entry name" value="Peptidoglycan recognition protein-like"/>
    <property type="match status" value="1"/>
</dbReference>
<dbReference type="OrthoDB" id="9794294at2"/>
<dbReference type="SMART" id="SM00644">
    <property type="entry name" value="Ami_2"/>
    <property type="match status" value="1"/>
</dbReference>
<evidence type="ECO:0000256" key="4">
    <source>
        <dbReference type="ARBA" id="ARBA00023316"/>
    </source>
</evidence>
<dbReference type="GO" id="GO:0009254">
    <property type="term" value="P:peptidoglycan turnover"/>
    <property type="evidence" value="ECO:0007669"/>
    <property type="project" value="TreeGrafter"/>
</dbReference>
<feature type="domain" description="N-acetylmuramoyl-L-alanine amidase" evidence="5">
    <location>
        <begin position="11"/>
        <end position="149"/>
    </location>
</feature>
<dbReference type="PANTHER" id="PTHR30417:SF1">
    <property type="entry name" value="N-ACETYLMURAMOYL-L-ALANINE AMIDASE AMID"/>
    <property type="match status" value="1"/>
</dbReference>
<dbReference type="EC" id="3.5.1.28" evidence="2"/>
<organism evidence="6 7">
    <name type="scientific">Clostridium celatum DSM 1785</name>
    <dbReference type="NCBI Taxonomy" id="545697"/>
    <lineage>
        <taxon>Bacteria</taxon>
        <taxon>Bacillati</taxon>
        <taxon>Bacillota</taxon>
        <taxon>Clostridia</taxon>
        <taxon>Eubacteriales</taxon>
        <taxon>Clostridiaceae</taxon>
        <taxon>Clostridium</taxon>
    </lineage>
</organism>
<dbReference type="Proteomes" id="UP000010420">
    <property type="component" value="Unassembled WGS sequence"/>
</dbReference>
<dbReference type="RefSeq" id="WP_005211221.1">
    <property type="nucleotide sequence ID" value="NZ_KB291616.1"/>
</dbReference>
<evidence type="ECO:0000256" key="3">
    <source>
        <dbReference type="ARBA" id="ARBA00022801"/>
    </source>
</evidence>
<dbReference type="PATRIC" id="fig|545697.3.peg.768"/>
<comment type="catalytic activity">
    <reaction evidence="1">
        <text>Hydrolyzes the link between N-acetylmuramoyl residues and L-amino acid residues in certain cell-wall glycopeptides.</text>
        <dbReference type="EC" id="3.5.1.28"/>
    </reaction>
</comment>
<dbReference type="SUPFAM" id="SSF55846">
    <property type="entry name" value="N-acetylmuramoyl-L-alanine amidase-like"/>
    <property type="match status" value="1"/>
</dbReference>
<keyword evidence="7" id="KW-1185">Reference proteome</keyword>
<evidence type="ECO:0000313" key="6">
    <source>
        <dbReference type="EMBL" id="EKY28430.1"/>
    </source>
</evidence>
<dbReference type="GO" id="GO:0008745">
    <property type="term" value="F:N-acetylmuramoyl-L-alanine amidase activity"/>
    <property type="evidence" value="ECO:0007669"/>
    <property type="project" value="UniProtKB-EC"/>
</dbReference>
<reference evidence="6 7" key="1">
    <citation type="submission" date="2012-05" db="EMBL/GenBank/DDBJ databases">
        <authorList>
            <person name="Weinstock G."/>
            <person name="Sodergren E."/>
            <person name="Lobos E.A."/>
            <person name="Fulton L."/>
            <person name="Fulton R."/>
            <person name="Courtney L."/>
            <person name="Fronick C."/>
            <person name="O'Laughlin M."/>
            <person name="Godfrey J."/>
            <person name="Wilson R.M."/>
            <person name="Miner T."/>
            <person name="Farmer C."/>
            <person name="Delehaunty K."/>
            <person name="Cordes M."/>
            <person name="Minx P."/>
            <person name="Tomlinson C."/>
            <person name="Chen J."/>
            <person name="Wollam A."/>
            <person name="Pepin K.H."/>
            <person name="Bhonagiri V."/>
            <person name="Zhang X."/>
            <person name="Suruliraj S."/>
            <person name="Warren W."/>
            <person name="Mitreva M."/>
            <person name="Mardis E.R."/>
            <person name="Wilson R.K."/>
        </authorList>
    </citation>
    <scope>NUCLEOTIDE SEQUENCE [LARGE SCALE GENOMIC DNA]</scope>
    <source>
        <strain evidence="6 7">DSM 1785</strain>
    </source>
</reference>
<keyword evidence="3" id="KW-0378">Hydrolase</keyword>
<dbReference type="InterPro" id="IPR002502">
    <property type="entry name" value="Amidase_domain"/>
</dbReference>
<sequence>MLSIQKKISSYNFSSRNSNSIKYIVLHYTANKGDTAKNNVDYFYNGDRQASAHYFVDDTSIWQSVEDSNAAWSVGDGNEVYGITNQNSISIEMCCNLSGIVSSTTESNAIELVKYLQGKYNISNSNVVRHYDASRKICPNWSENNWSRWINFKNKLTITENVEKELNYSMYIFSANWYLKKYSDVANSATYKSNPYKHYVDYGKKEGRKPLPPIPVEYNEGAYLELNKDVAKAVEKGSFVSGIDHYMQYGFCENRKVCNEDSYESIKKRVEELKLKLEEIKKIVE</sequence>
<dbReference type="eggNOG" id="COG2931">
    <property type="taxonomic scope" value="Bacteria"/>
</dbReference>
<dbReference type="InterPro" id="IPR036505">
    <property type="entry name" value="Amidase/PGRP_sf"/>
</dbReference>